<accession>A0A375YDK7</accession>
<dbReference type="Pfam" id="PF17853">
    <property type="entry name" value="GGDEF_2"/>
    <property type="match status" value="1"/>
</dbReference>
<dbReference type="AlphaFoldDB" id="A0A375YDK7"/>
<dbReference type="PANTHER" id="PTHR33744:SF1">
    <property type="entry name" value="DNA-BINDING TRANSCRIPTIONAL ACTIVATOR ADER"/>
    <property type="match status" value="1"/>
</dbReference>
<evidence type="ECO:0000313" key="4">
    <source>
        <dbReference type="Proteomes" id="UP000252008"/>
    </source>
</evidence>
<dbReference type="PANTHER" id="PTHR33744">
    <property type="entry name" value="CARBOHYDRATE DIACID REGULATOR"/>
    <property type="match status" value="1"/>
</dbReference>
<keyword evidence="4" id="KW-1185">Reference proteome</keyword>
<proteinExistence type="inferred from homology"/>
<feature type="domain" description="GAF" evidence="2">
    <location>
        <begin position="39"/>
        <end position="189"/>
    </location>
</feature>
<dbReference type="SUPFAM" id="SSF55781">
    <property type="entry name" value="GAF domain-like"/>
    <property type="match status" value="2"/>
</dbReference>
<dbReference type="Pfam" id="PF13556">
    <property type="entry name" value="HTH_30"/>
    <property type="match status" value="1"/>
</dbReference>
<organism evidence="3 4">
    <name type="scientific">Mycolicibacterium parafortuitum</name>
    <name type="common">Mycobacterium parafortuitum</name>
    <dbReference type="NCBI Taxonomy" id="39692"/>
    <lineage>
        <taxon>Bacteria</taxon>
        <taxon>Bacillati</taxon>
        <taxon>Actinomycetota</taxon>
        <taxon>Actinomycetes</taxon>
        <taxon>Mycobacteriales</taxon>
        <taxon>Mycobacteriaceae</taxon>
        <taxon>Mycolicibacterium</taxon>
    </lineage>
</organism>
<sequence>MLPGHGSGELRWVMPDDSLPQVELRAVEHIAQVLFSTDDVALVAQGVAEAIQAQRTTRDVYAYVYDTATRELVLTGATESPAASHVGALRLAYGEGVTGWVAATKQSYLVPDEPAGDPRFLPYPGIGEERYGAIFSVPIVSSRAEPLGSITVWATTGHQFEPGEVEFVERMAALVAPVFDTARERQAGRRLGAVADGLTELASMVASGSSTGATVDYAVEFLAEAGEVDVVVALVTDPSGADRMHTKVRTDAPGTEVETLRARLLTVDMDVRNGITDWHSAAQSVNRAFEGIAGAVTSCPVRVGAEEFGVLACYRLTARRFTIAETALAAAVAHQAALAIRLAMLTDELFSRNRLNWFLRDLTAGRLSADELRSRAAAVGLDASAGHVFVVASTSTVALRAAERRPATPALGELLADSAALPSGTLFSSTPHQTVAIVPWHGDDASVDALRIPLLEVCSRLRAAGHAVTFGVSRPVSAAAELGSALAEARDAMAIGSRLDNPNGVFTLDDVGHHMLLMRVSGVDTIRDRYATAIARIAEYDRVKGTELLDTLAVFLHYRSQSVASRELIVHRNTLTQRLARAAELSGIDVMEPSEWFPLQLALKVHLSRTRAPGATSDD</sequence>
<dbReference type="InterPro" id="IPR042070">
    <property type="entry name" value="PucR_C-HTH_sf"/>
</dbReference>
<dbReference type="Proteomes" id="UP000252008">
    <property type="component" value="Unassembled WGS sequence"/>
</dbReference>
<evidence type="ECO:0000259" key="2">
    <source>
        <dbReference type="SMART" id="SM00065"/>
    </source>
</evidence>
<gene>
    <name evidence="3" type="ORF">MPP7335_00892</name>
</gene>
<dbReference type="Pfam" id="PF13185">
    <property type="entry name" value="GAF_2"/>
    <property type="match status" value="1"/>
</dbReference>
<dbReference type="InterPro" id="IPR003018">
    <property type="entry name" value="GAF"/>
</dbReference>
<dbReference type="Gene3D" id="1.10.10.2840">
    <property type="entry name" value="PucR C-terminal helix-turn-helix domain"/>
    <property type="match status" value="1"/>
</dbReference>
<feature type="domain" description="GAF" evidence="2">
    <location>
        <begin position="197"/>
        <end position="350"/>
    </location>
</feature>
<protein>
    <submittedName>
        <fullName evidence="3">CdaR family transcriptional regulator [Rubrobacter xylanophilus DSM 9941]</fullName>
    </submittedName>
</protein>
<dbReference type="EMBL" id="UEGS01000001">
    <property type="protein sequence ID" value="SRX79159.1"/>
    <property type="molecule type" value="Genomic_DNA"/>
</dbReference>
<dbReference type="SMART" id="SM00065">
    <property type="entry name" value="GAF"/>
    <property type="match status" value="2"/>
</dbReference>
<evidence type="ECO:0000313" key="3">
    <source>
        <dbReference type="EMBL" id="SRX79159.1"/>
    </source>
</evidence>
<dbReference type="InterPro" id="IPR025736">
    <property type="entry name" value="PucR_C-HTH_dom"/>
</dbReference>
<comment type="similarity">
    <text evidence="1">Belongs to the CdaR family.</text>
</comment>
<dbReference type="Gene3D" id="3.30.450.40">
    <property type="match status" value="2"/>
</dbReference>
<evidence type="ECO:0000256" key="1">
    <source>
        <dbReference type="ARBA" id="ARBA00006754"/>
    </source>
</evidence>
<dbReference type="InterPro" id="IPR051448">
    <property type="entry name" value="CdaR-like_regulators"/>
</dbReference>
<dbReference type="InterPro" id="IPR041522">
    <property type="entry name" value="CdaR_GGDEF"/>
</dbReference>
<reference evidence="3 4" key="1">
    <citation type="submission" date="2018-05" db="EMBL/GenBank/DDBJ databases">
        <authorList>
            <consortium name="IHU Genomes"/>
        </authorList>
    </citation>
    <scope>NUCLEOTIDE SEQUENCE [LARGE SCALE GENOMIC DNA]</scope>
    <source>
        <strain evidence="3 4">P7335</strain>
    </source>
</reference>
<name>A0A375YDK7_MYCPF</name>
<dbReference type="InterPro" id="IPR029016">
    <property type="entry name" value="GAF-like_dom_sf"/>
</dbReference>
<dbReference type="STRING" id="39692.BST38_07420"/>